<dbReference type="RefSeq" id="WP_232137183.1">
    <property type="nucleotide sequence ID" value="NZ_CP089507.1"/>
</dbReference>
<reference evidence="1" key="2">
    <citation type="journal article" date="2022" name="Syst. Appl. Microbiol.">
        <title>Physiological and genomic characterisation of Luteimonas fraxinea sp. nov., a bacterial species associated with trees tolerant to ash dieback.</title>
        <authorList>
            <person name="Ulrich K."/>
            <person name="Becker R."/>
            <person name="Behrendt U."/>
            <person name="Kube M."/>
            <person name="Schneck V."/>
            <person name="Ulrich A."/>
        </authorList>
    </citation>
    <scope>NUCLEOTIDE SEQUENCE</scope>
    <source>
        <strain evidence="1">A1P009</strain>
    </source>
</reference>
<accession>A0ABS8UH16</accession>
<keyword evidence="2" id="KW-1185">Reference proteome</keyword>
<dbReference type="Proteomes" id="UP001430360">
    <property type="component" value="Unassembled WGS sequence"/>
</dbReference>
<protein>
    <recommendedName>
        <fullName evidence="3">Lipoprotein</fullName>
    </recommendedName>
</protein>
<comment type="caution">
    <text evidence="1">The sequence shown here is derived from an EMBL/GenBank/DDBJ whole genome shotgun (WGS) entry which is preliminary data.</text>
</comment>
<evidence type="ECO:0008006" key="3">
    <source>
        <dbReference type="Google" id="ProtNLM"/>
    </source>
</evidence>
<dbReference type="CDD" id="cd00531">
    <property type="entry name" value="NTF2_like"/>
    <property type="match status" value="1"/>
</dbReference>
<reference evidence="1" key="1">
    <citation type="submission" date="2021-12" db="EMBL/GenBank/DDBJ databases">
        <authorList>
            <person name="Ulrich A."/>
        </authorList>
    </citation>
    <scope>NUCLEOTIDE SEQUENCE</scope>
    <source>
        <strain evidence="1">A1P009</strain>
    </source>
</reference>
<proteinExistence type="predicted"/>
<dbReference type="PROSITE" id="PS51257">
    <property type="entry name" value="PROKAR_LIPOPROTEIN"/>
    <property type="match status" value="1"/>
</dbReference>
<evidence type="ECO:0000313" key="2">
    <source>
        <dbReference type="Proteomes" id="UP001430360"/>
    </source>
</evidence>
<organism evidence="1 2">
    <name type="scientific">Luteimonas fraxinea</name>
    <dbReference type="NCBI Taxonomy" id="2901869"/>
    <lineage>
        <taxon>Bacteria</taxon>
        <taxon>Pseudomonadati</taxon>
        <taxon>Pseudomonadota</taxon>
        <taxon>Gammaproteobacteria</taxon>
        <taxon>Lysobacterales</taxon>
        <taxon>Lysobacteraceae</taxon>
        <taxon>Luteimonas</taxon>
    </lineage>
</organism>
<name>A0ABS8UH16_9GAMM</name>
<dbReference type="EMBL" id="JAJQKU010000004">
    <property type="protein sequence ID" value="MCD9098026.1"/>
    <property type="molecule type" value="Genomic_DNA"/>
</dbReference>
<sequence length="103" mass="10570">MKKFLFTIAAGVMLAGCGNGGPSKSQVEAALIQHFEQASGGMRTTFERLDVGGCEKVEGGPGHACAVDGQAVIDVGGRAQREALTATFVFDEVGGAWKVVAAQ</sequence>
<gene>
    <name evidence="1" type="ORF">LTT95_13865</name>
</gene>
<evidence type="ECO:0000313" key="1">
    <source>
        <dbReference type="EMBL" id="MCD9098026.1"/>
    </source>
</evidence>